<proteinExistence type="predicted"/>
<evidence type="ECO:0000313" key="3">
    <source>
        <dbReference type="Proteomes" id="UP000838412"/>
    </source>
</evidence>
<dbReference type="InterPro" id="IPR019734">
    <property type="entry name" value="TPR_rpt"/>
</dbReference>
<dbReference type="EMBL" id="OV696693">
    <property type="protein sequence ID" value="CAH1272777.1"/>
    <property type="molecule type" value="Genomic_DNA"/>
</dbReference>
<evidence type="ECO:0000259" key="1">
    <source>
        <dbReference type="Pfam" id="PF03445"/>
    </source>
</evidence>
<dbReference type="SUPFAM" id="SSF48452">
    <property type="entry name" value="TPR-like"/>
    <property type="match status" value="6"/>
</dbReference>
<dbReference type="OrthoDB" id="9991317at2759"/>
<dbReference type="InterPro" id="IPR005105">
    <property type="entry name" value="GlnD_Uridyltrans_N"/>
</dbReference>
<gene>
    <name evidence="2" type="primary">TTC28</name>
    <name evidence="2" type="ORF">BLAG_LOCUS24334</name>
</gene>
<protein>
    <submittedName>
        <fullName evidence="2">TTC28 protein</fullName>
    </submittedName>
</protein>
<dbReference type="PANTHER" id="PTHR19959:SF119">
    <property type="entry name" value="FUNGAL LIPASE-LIKE DOMAIN-CONTAINING PROTEIN"/>
    <property type="match status" value="1"/>
</dbReference>
<dbReference type="Pfam" id="PF13374">
    <property type="entry name" value="TPR_10"/>
    <property type="match status" value="2"/>
</dbReference>
<dbReference type="InterPro" id="IPR011990">
    <property type="entry name" value="TPR-like_helical_dom_sf"/>
</dbReference>
<feature type="domain" description="Protein-PII uridylyltransferase N-terminal" evidence="1">
    <location>
        <begin position="457"/>
        <end position="552"/>
    </location>
</feature>
<dbReference type="Pfam" id="PF03445">
    <property type="entry name" value="DUF294"/>
    <property type="match status" value="3"/>
</dbReference>
<dbReference type="PANTHER" id="PTHR19959">
    <property type="entry name" value="KINESIN LIGHT CHAIN"/>
    <property type="match status" value="1"/>
</dbReference>
<dbReference type="SMART" id="SM00028">
    <property type="entry name" value="TPR"/>
    <property type="match status" value="26"/>
</dbReference>
<name>A0A8K0AC16_BRALA</name>
<dbReference type="Pfam" id="PF13424">
    <property type="entry name" value="TPR_12"/>
    <property type="match status" value="8"/>
</dbReference>
<dbReference type="GO" id="GO:0008773">
    <property type="term" value="F:[protein-PII] uridylyltransferase activity"/>
    <property type="evidence" value="ECO:0007669"/>
    <property type="project" value="InterPro"/>
</dbReference>
<accession>A0A8K0AC16</accession>
<feature type="domain" description="Protein-PII uridylyltransferase N-terminal" evidence="1">
    <location>
        <begin position="1419"/>
        <end position="1503"/>
    </location>
</feature>
<organism evidence="2 3">
    <name type="scientific">Branchiostoma lanceolatum</name>
    <name type="common">Common lancelet</name>
    <name type="synonym">Amphioxus lanceolatum</name>
    <dbReference type="NCBI Taxonomy" id="7740"/>
    <lineage>
        <taxon>Eukaryota</taxon>
        <taxon>Metazoa</taxon>
        <taxon>Chordata</taxon>
        <taxon>Cephalochordata</taxon>
        <taxon>Leptocardii</taxon>
        <taxon>Amphioxiformes</taxon>
        <taxon>Branchiostomatidae</taxon>
        <taxon>Branchiostoma</taxon>
    </lineage>
</organism>
<reference evidence="2" key="1">
    <citation type="submission" date="2022-01" db="EMBL/GenBank/DDBJ databases">
        <authorList>
            <person name="Braso-Vives M."/>
        </authorList>
    </citation>
    <scope>NUCLEOTIDE SEQUENCE</scope>
</reference>
<dbReference type="Proteomes" id="UP000838412">
    <property type="component" value="Chromosome 8"/>
</dbReference>
<sequence length="2857" mass="320293">MIDSIGNGGEVVASESRFWTSSVICSLDIITCLITMSNMLRVAGTLLPVDVQCRRFVVANRYDLAETGYGRALLAAMSDMDRLQEVEVLKSLGDLNVEKGRLYKTEASRNLERGLNLYRAALLRCEDPGEGESLQHRVKLAEKLRQKTPIAGSTRDIQIDSVARTSEIFQDLDKKRGNGGHMDSILNGYTRILVEGIADRNRLLEVEAMKSLGDVNLKRGRYLKEPRQLTKATALYSTALERCNDPHGKTVLKHRLLHAAKVRREVAERMRRMMSKVTKTSYRLSPVHQGAGVHDEETHRQYNAKLQKGDEAVQRGDLTSAEQHFAAALRIVHVRDPTGLQYEKEVLPLHKLGDVYCKRGCQTGDGGDFVKAAALYQAAVARSRDGVLKSNISKVIVEMARLFSEHALGIAADSVSDENSLEHRDRLNKMRNKIKQEMETIDKELNPYIHDEESQLARKIEAKRADAVRQLFEKIAEDRKEFIGQLVDECIAVMGPPRCKYALIGLGSQATGLVTPYSDLEFAILVEEENEANVAYFRRMTHYLHLKVVNLGETILPALGIESLNDFYSDDPLDNWFYDSVTPRGFAFDGSMPKASKTPLGRQGTWTEPPSELIRTPKNMAGILEKDASVYLKEGYHLAGVLRNVCLISGEQKLVDDYAIIVAETLKERGLRMRNTLYGQNTAHPDIAVSLSVVGAAWHELGNPQKAINYRELALKTYRAVHGETAVHPEIAMSLSNLAASLNYLDKKKAAIYAQQALEMRKRLSGNAHPETAQALNIQGSILWEKGENIKAIACYEEALQHLRAIHGPSKAHTDIAASLHNLGTVWNNLDNRKAMTYYKEALQMCKTIHGPSTPRAEIASLLTNMGATCNNLGDHRTALSYFEQSLEMSQSVFGPDTAHPKIAETLNNTGYAWCCLGDYRKAIDYFEKALNIQKAAYGVDTVHPANAGCLSNLGVACAGLRDYKKALEYYEQSLQMLQTIHGLITMSNMLRVAGTLLPVDVQCRRFVAANRYDLAETGYGRALLAAMSNMDRLQEVEVLKSLGDLHVEKGRLENIELSQNLERGLNLYRAALLRCEDPGEGESLQHRVKLAEKLGLKTPKAGSTRDIEIDSVARTSEIFQGLDKTRANGRHLDSILDGYTKILVEGIAEGNTLLAVEAIKSLGDANLKRGRDLKEPGHLTKATALYSTALERCDDPHGETVLTHRLLHAAKVRKHSQQMILKGKKANRWLPTGPKMATSTISQGDKLTTASNLSVYTEQLQEGCRALQTGDLDTAEQHFAAALKAVHVKDPNTDQYKKEAEPLCRLSDAHLKRGIQSKDGSDFTKAAALCNAALVRSRIEDRDAIKQTIARTGQLFVEHVLVIDNTENVDDIEKHKLVLKKDREFVERKMKQIKQQIDPYSLDDDDPKIRKLEKQRAEAIKALFQAIVQQRKTFITGLVEECMEVMGPPPCKYAMIGLGSQATGLVTPYSDLEFAILVAKETERNLAYFRNLTHYLHFKVINLGETILPAMAIKSLNNFSSDDPLGNWFYDSVTPRGFAFDGAMPHACTIWENLGDYNKAISYSEQSLQMMRSIYGEDTAHENTAASLGNLGTAWSARGDHRKAVGYYEQSLHMRRSIYGENNAHPVISGLLNNLGNAWVNLDDHTKAVSYYERSLQMRRIIYGEDTAHPDIAMSLNNLGTALSKVGDHRKAASNFEQAIQMYRSIYGADSAHPDIAKSLQNFGNTWGELGDYRKAINFNEQSQQMTRLIYGETTEHPDIAKLLNGFGSDWWKLGDHRKAFSYYEQSLQMYRSIYGENTAHPQIAKTLSNLGSALGDLGDNRKAVSYYEQALQMMRSFYGETTAHIDIAMSLNSLAVTWSDLGDHRKAISYHKQSLQIKRSIYGNGTAHPEVALSLNNIGNAWCSLGDYRKAIGYHEQSLQMRRSIYGEDTAHPDICQSLNNFGFLWQEVGEHRKAIGYYEQSLQKRICIYGEDTAHPDIARSLHNLGSTWCSLGDSRKAIGYHEQALQMRRSIYGENTAHPDMAASLALGRLLASTERLLITMSNMLRVAGTLLPVDVQCRRFVTANRYDLAETGYGRALLAAMSDMDRLQEVEVLKSLGDLNVEKGRLYKTEASRNLERGLNLYRAALLWCEDPGEGESLQHRVKLAEKLRQKTPLAGSTRDIEIDSVVRTSEIFQDLDKKRGNHGNMDSILNGYTKILVEGIADRNRLLEVEAMKSLGDVNLQRGRDMKEPRHLTKATALYSTALERCDDPHGKTVLTHRLLHAAKVRRDVQEVRRRMILRSKKTNRWPNKVTPTISQGHDLIHADKTRQCKDHMQKGDEAAKLGDLDSAEQHFAAALKAVHVKESNTDRSDKEVEPLCKLSDVYLDRGLQSKDGSDFTKAAALCNAALVRARPEDRDGIKQTILRISRLFVEHVMGIEQAVDIRDSEKHKLTLTESRRHVEDEIKRIEQEIDPYSLDDDDPRIREVEKKRAEAIITLFQTIVQQRKTFIAGLVDECMEVMGPPPCKYAMIGLGSQATGLATPYSDLEFAILIEEETENNVEYFRNLTHYLHLKVTNLGETILPSMAIKSLNDFSSDDPLDNWFYDSVTPRGFAFDGAMPHASKTPLGRVACWALLCGIQPTTIWETIQKMNMNGVINSENAHHLTVLVSISAELRLRTYMKNRGQVENIKAVSYLEQALQMMRSIYGENTGHPDIARSLGSLGTAWWKLGDHRKAVSFCEQALQMKQDIYGVDTANPDIARELNDLGNAWRNFGDHRKAFSYYEQSLQMMRSIYGEDTAHPDIASSLNNLGIAWRNLGDPRKAVRYHEQFLQMMRIIYGEKTAHPGIALSLNNLGIAWGDLGDHRKAVRYYE</sequence>
<evidence type="ECO:0000313" key="2">
    <source>
        <dbReference type="EMBL" id="CAH1272777.1"/>
    </source>
</evidence>
<feature type="domain" description="Protein-PII uridylyltransferase N-terminal" evidence="1">
    <location>
        <begin position="2481"/>
        <end position="2563"/>
    </location>
</feature>
<dbReference type="Gene3D" id="1.25.40.10">
    <property type="entry name" value="Tetratricopeptide repeat domain"/>
    <property type="match status" value="7"/>
</dbReference>
<keyword evidence="3" id="KW-1185">Reference proteome</keyword>